<evidence type="ECO:0000259" key="1">
    <source>
        <dbReference type="Pfam" id="PF20058"/>
    </source>
</evidence>
<evidence type="ECO:0000313" key="2">
    <source>
        <dbReference type="EMBL" id="ANP72058.1"/>
    </source>
</evidence>
<dbReference type="Pfam" id="PF20058">
    <property type="entry name" value="DUF6457"/>
    <property type="match status" value="1"/>
</dbReference>
<dbReference type="EMBL" id="CP016282">
    <property type="protein sequence ID" value="ANP72058.1"/>
    <property type="molecule type" value="Genomic_DNA"/>
</dbReference>
<keyword evidence="3" id="KW-1185">Reference proteome</keyword>
<accession>A0A1B1BHN1</accession>
<name>A0A1B1BHN1_9MICO</name>
<sequence>MSIPDNDHRALDDITRRLTQALQILDLDVDYALLLGLAAQTSRAAGTDAGPISTFLVGYAAGMTSTSGKQAAVEAVERAVGVAKQATEKTGDGGVEDGWAHTAQ</sequence>
<gene>
    <name evidence="2" type="ORF">PA27867_1092</name>
</gene>
<reference evidence="2 3" key="1">
    <citation type="submission" date="2016-06" db="EMBL/GenBank/DDBJ databases">
        <title>Genome sequencing of Cryobacterium arcticum PAMC 27867.</title>
        <authorList>
            <person name="Lee J."/>
            <person name="Kim O.-S."/>
        </authorList>
    </citation>
    <scope>NUCLEOTIDE SEQUENCE [LARGE SCALE GENOMIC DNA]</scope>
    <source>
        <strain evidence="2 3">PAMC 27867</strain>
    </source>
</reference>
<dbReference type="STRING" id="670052.PA27867_1092"/>
<dbReference type="InterPro" id="IPR045598">
    <property type="entry name" value="DUF6457"/>
</dbReference>
<evidence type="ECO:0000313" key="3">
    <source>
        <dbReference type="Proteomes" id="UP000092582"/>
    </source>
</evidence>
<proteinExistence type="predicted"/>
<organism evidence="2 3">
    <name type="scientific">Cryobacterium arcticum</name>
    <dbReference type="NCBI Taxonomy" id="670052"/>
    <lineage>
        <taxon>Bacteria</taxon>
        <taxon>Bacillati</taxon>
        <taxon>Actinomycetota</taxon>
        <taxon>Actinomycetes</taxon>
        <taxon>Micrococcales</taxon>
        <taxon>Microbacteriaceae</taxon>
        <taxon>Cryobacterium</taxon>
    </lineage>
</organism>
<protein>
    <submittedName>
        <fullName evidence="2">Molybdopterin-guanine dinucleotide biosynthesis protein</fullName>
    </submittedName>
</protein>
<dbReference type="AlphaFoldDB" id="A0A1B1BHN1"/>
<dbReference type="OrthoDB" id="5119112at2"/>
<dbReference type="KEGG" id="cart:PA27867_1092"/>
<dbReference type="RefSeq" id="WP_066594262.1">
    <property type="nucleotide sequence ID" value="NZ_CP016282.1"/>
</dbReference>
<feature type="domain" description="DUF6457" evidence="1">
    <location>
        <begin position="7"/>
        <end position="88"/>
    </location>
</feature>
<dbReference type="Proteomes" id="UP000092582">
    <property type="component" value="Chromosome 1"/>
</dbReference>
<dbReference type="PATRIC" id="fig|670052.7.peg.1132"/>